<evidence type="ECO:0000256" key="2">
    <source>
        <dbReference type="ARBA" id="ARBA00009326"/>
    </source>
</evidence>
<evidence type="ECO:0000256" key="9">
    <source>
        <dbReference type="SAM" id="MobiDB-lite"/>
    </source>
</evidence>
<protein>
    <recommendedName>
        <fullName evidence="8">Ubiquitin carboxyl-terminal hydrolase</fullName>
        <ecNumber evidence="8">3.4.19.12</ecNumber>
    </recommendedName>
</protein>
<dbReference type="PRINTS" id="PR00707">
    <property type="entry name" value="UBCTHYDRLASE"/>
</dbReference>
<dbReference type="PROSITE" id="PS52048">
    <property type="entry name" value="UCH_DOMAIN"/>
    <property type="match status" value="1"/>
</dbReference>
<evidence type="ECO:0000256" key="3">
    <source>
        <dbReference type="ARBA" id="ARBA00022670"/>
    </source>
</evidence>
<evidence type="ECO:0000259" key="10">
    <source>
        <dbReference type="PROSITE" id="PS52048"/>
    </source>
</evidence>
<dbReference type="InterPro" id="IPR038765">
    <property type="entry name" value="Papain-like_cys_pep_sf"/>
</dbReference>
<dbReference type="GO" id="GO:0005737">
    <property type="term" value="C:cytoplasm"/>
    <property type="evidence" value="ECO:0007669"/>
    <property type="project" value="TreeGrafter"/>
</dbReference>
<feature type="site" description="Important for enzyme activity" evidence="7">
    <location>
        <position position="208"/>
    </location>
</feature>
<dbReference type="InterPro" id="IPR001578">
    <property type="entry name" value="Peptidase_C12_UCH"/>
</dbReference>
<sequence>MATLQAPSGVPIDPHGENSAKGRKHFVPLENNPELMTTLLHTLGLSSSLHFHDVYSISDPDLLAFVPRPAYALLLVFPVSQAYQTHRNEEDKGKQEYEGHGEEEDVVWYKQTIGNACGLIGLLHAVSNGTARNRITAGSDLDTFVKTAVVLKPADRAILVEETPALAKAHADAASKGDTPAPQATDLIDLHYVCFVKDAKRGHLWEMDGMRKGPLDRGSLEEEEDVLSERGLDLGVRAFLKREESSGGGELRFSLIVLAEGFE</sequence>
<organism evidence="11 12">
    <name type="scientific">Meristemomyces frigidus</name>
    <dbReference type="NCBI Taxonomy" id="1508187"/>
    <lineage>
        <taxon>Eukaryota</taxon>
        <taxon>Fungi</taxon>
        <taxon>Dikarya</taxon>
        <taxon>Ascomycota</taxon>
        <taxon>Pezizomycotina</taxon>
        <taxon>Dothideomycetes</taxon>
        <taxon>Dothideomycetidae</taxon>
        <taxon>Mycosphaerellales</taxon>
        <taxon>Teratosphaeriaceae</taxon>
        <taxon>Meristemomyces</taxon>
    </lineage>
</organism>
<comment type="caution">
    <text evidence="11">The sequence shown here is derived from an EMBL/GenBank/DDBJ whole genome shotgun (WGS) entry which is preliminary data.</text>
</comment>
<evidence type="ECO:0000256" key="1">
    <source>
        <dbReference type="ARBA" id="ARBA00000707"/>
    </source>
</evidence>
<dbReference type="InterPro" id="IPR036959">
    <property type="entry name" value="Peptidase_C12_UCH_sf"/>
</dbReference>
<feature type="site" description="Transition state stabilizer" evidence="7">
    <location>
        <position position="111"/>
    </location>
</feature>
<evidence type="ECO:0000256" key="5">
    <source>
        <dbReference type="ARBA" id="ARBA00022801"/>
    </source>
</evidence>
<keyword evidence="3 7" id="KW-0645">Protease</keyword>
<dbReference type="Proteomes" id="UP001310890">
    <property type="component" value="Unassembled WGS sequence"/>
</dbReference>
<dbReference type="PROSITE" id="PS00140">
    <property type="entry name" value="UCH_1"/>
    <property type="match status" value="1"/>
</dbReference>
<comment type="catalytic activity">
    <reaction evidence="1 7 8">
        <text>Thiol-dependent hydrolysis of ester, thioester, amide, peptide and isopeptide bonds formed by the C-terminal Gly of ubiquitin (a 76-residue protein attached to proteins as an intracellular targeting signal).</text>
        <dbReference type="EC" id="3.4.19.12"/>
    </reaction>
</comment>
<proteinExistence type="inferred from homology"/>
<feature type="active site" description="Nucleophile" evidence="7">
    <location>
        <position position="117"/>
    </location>
</feature>
<dbReference type="GO" id="GO:0006511">
    <property type="term" value="P:ubiquitin-dependent protein catabolic process"/>
    <property type="evidence" value="ECO:0007669"/>
    <property type="project" value="UniProtKB-UniRule"/>
</dbReference>
<dbReference type="InterPro" id="IPR057254">
    <property type="entry name" value="UCH_AS"/>
</dbReference>
<dbReference type="GO" id="GO:0016579">
    <property type="term" value="P:protein deubiquitination"/>
    <property type="evidence" value="ECO:0007669"/>
    <property type="project" value="TreeGrafter"/>
</dbReference>
<evidence type="ECO:0000313" key="12">
    <source>
        <dbReference type="Proteomes" id="UP001310890"/>
    </source>
</evidence>
<keyword evidence="4 7" id="KW-0833">Ubl conjugation pathway</keyword>
<dbReference type="Gene3D" id="3.40.532.10">
    <property type="entry name" value="Peptidase C12, ubiquitin carboxyl-terminal hydrolase"/>
    <property type="match status" value="1"/>
</dbReference>
<dbReference type="EC" id="3.4.19.12" evidence="8"/>
<dbReference type="PANTHER" id="PTHR10589">
    <property type="entry name" value="UBIQUITIN CARBOXYL-TERMINAL HYDROLASE"/>
    <property type="match status" value="1"/>
</dbReference>
<evidence type="ECO:0000313" key="11">
    <source>
        <dbReference type="EMBL" id="KAK5107616.1"/>
    </source>
</evidence>
<dbReference type="EMBL" id="JAVRRL010000113">
    <property type="protein sequence ID" value="KAK5107616.1"/>
    <property type="molecule type" value="Genomic_DNA"/>
</dbReference>
<dbReference type="SUPFAM" id="SSF54001">
    <property type="entry name" value="Cysteine proteinases"/>
    <property type="match status" value="1"/>
</dbReference>
<evidence type="ECO:0000256" key="6">
    <source>
        <dbReference type="ARBA" id="ARBA00022807"/>
    </source>
</evidence>
<evidence type="ECO:0000256" key="8">
    <source>
        <dbReference type="RuleBase" id="RU361215"/>
    </source>
</evidence>
<dbReference type="AlphaFoldDB" id="A0AAN7T9Q0"/>
<feature type="domain" description="UCH catalytic" evidence="10">
    <location>
        <begin position="25"/>
        <end position="260"/>
    </location>
</feature>
<gene>
    <name evidence="11" type="ORF">LTR62_000951</name>
</gene>
<keyword evidence="6 7" id="KW-0788">Thiol protease</keyword>
<dbReference type="PANTHER" id="PTHR10589:SF17">
    <property type="entry name" value="UBIQUITIN CARBOXYL-TERMINAL HYDROLASE"/>
    <property type="match status" value="1"/>
</dbReference>
<accession>A0AAN7T9Q0</accession>
<dbReference type="FunFam" id="3.40.532.10:FF:000008">
    <property type="entry name" value="Ubiquitin carboxyl-terminal hydrolase"/>
    <property type="match status" value="1"/>
</dbReference>
<evidence type="ECO:0000256" key="7">
    <source>
        <dbReference type="PROSITE-ProRule" id="PRU01393"/>
    </source>
</evidence>
<dbReference type="GO" id="GO:0004843">
    <property type="term" value="F:cysteine-type deubiquitinase activity"/>
    <property type="evidence" value="ECO:0007669"/>
    <property type="project" value="UniProtKB-UniRule"/>
</dbReference>
<comment type="similarity">
    <text evidence="2 7 8">Belongs to the peptidase C12 family.</text>
</comment>
<keyword evidence="5 7" id="KW-0378">Hydrolase</keyword>
<feature type="active site" description="Proton donor" evidence="7">
    <location>
        <position position="191"/>
    </location>
</feature>
<name>A0AAN7T9Q0_9PEZI</name>
<reference evidence="11" key="1">
    <citation type="submission" date="2023-08" db="EMBL/GenBank/DDBJ databases">
        <title>Black Yeasts Isolated from many extreme environments.</title>
        <authorList>
            <person name="Coleine C."/>
            <person name="Stajich J.E."/>
            <person name="Selbmann L."/>
        </authorList>
    </citation>
    <scope>NUCLEOTIDE SEQUENCE</scope>
    <source>
        <strain evidence="11">CCFEE 5401</strain>
    </source>
</reference>
<dbReference type="Pfam" id="PF01088">
    <property type="entry name" value="Peptidase_C12"/>
    <property type="match status" value="1"/>
</dbReference>
<dbReference type="CDD" id="cd09616">
    <property type="entry name" value="Peptidase_C12_UCH_L1_L3"/>
    <property type="match status" value="1"/>
</dbReference>
<feature type="region of interest" description="Disordered" evidence="9">
    <location>
        <begin position="1"/>
        <end position="24"/>
    </location>
</feature>
<evidence type="ECO:0000256" key="4">
    <source>
        <dbReference type="ARBA" id="ARBA00022786"/>
    </source>
</evidence>